<evidence type="ECO:0000313" key="3">
    <source>
        <dbReference type="Proteomes" id="UP000001292"/>
    </source>
</evidence>
<keyword evidence="3" id="KW-1185">Reference proteome</keyword>
<feature type="region of interest" description="Disordered" evidence="1">
    <location>
        <begin position="86"/>
        <end position="222"/>
    </location>
</feature>
<evidence type="ECO:0000313" key="2">
    <source>
        <dbReference type="EMBL" id="EDW44602.1"/>
    </source>
</evidence>
<reference evidence="2 3" key="1">
    <citation type="journal article" date="2007" name="Nature">
        <title>Evolution of genes and genomes on the Drosophila phylogeny.</title>
        <authorList>
            <consortium name="Drosophila 12 Genomes Consortium"/>
            <person name="Clark A.G."/>
            <person name="Eisen M.B."/>
            <person name="Smith D.R."/>
            <person name="Bergman C.M."/>
            <person name="Oliver B."/>
            <person name="Markow T.A."/>
            <person name="Kaufman T.C."/>
            <person name="Kellis M."/>
            <person name="Gelbart W."/>
            <person name="Iyer V.N."/>
            <person name="Pollard D.A."/>
            <person name="Sackton T.B."/>
            <person name="Larracuente A.M."/>
            <person name="Singh N.D."/>
            <person name="Abad J.P."/>
            <person name="Abt D.N."/>
            <person name="Adryan B."/>
            <person name="Aguade M."/>
            <person name="Akashi H."/>
            <person name="Anderson W.W."/>
            <person name="Aquadro C.F."/>
            <person name="Ardell D.H."/>
            <person name="Arguello R."/>
            <person name="Artieri C.G."/>
            <person name="Barbash D.A."/>
            <person name="Barker D."/>
            <person name="Barsanti P."/>
            <person name="Batterham P."/>
            <person name="Batzoglou S."/>
            <person name="Begun D."/>
            <person name="Bhutkar A."/>
            <person name="Blanco E."/>
            <person name="Bosak S.A."/>
            <person name="Bradley R.K."/>
            <person name="Brand A.D."/>
            <person name="Brent M.R."/>
            <person name="Brooks A.N."/>
            <person name="Brown R.H."/>
            <person name="Butlin R.K."/>
            <person name="Caggese C."/>
            <person name="Calvi B.R."/>
            <person name="Bernardo de Carvalho A."/>
            <person name="Caspi A."/>
            <person name="Castrezana S."/>
            <person name="Celniker S.E."/>
            <person name="Chang J.L."/>
            <person name="Chapple C."/>
            <person name="Chatterji S."/>
            <person name="Chinwalla A."/>
            <person name="Civetta A."/>
            <person name="Clifton S.W."/>
            <person name="Comeron J.M."/>
            <person name="Costello J.C."/>
            <person name="Coyne J.A."/>
            <person name="Daub J."/>
            <person name="David R.G."/>
            <person name="Delcher A.L."/>
            <person name="Delehaunty K."/>
            <person name="Do C.B."/>
            <person name="Ebling H."/>
            <person name="Edwards K."/>
            <person name="Eickbush T."/>
            <person name="Evans J.D."/>
            <person name="Filipski A."/>
            <person name="Findeiss S."/>
            <person name="Freyhult E."/>
            <person name="Fulton L."/>
            <person name="Fulton R."/>
            <person name="Garcia A.C."/>
            <person name="Gardiner A."/>
            <person name="Garfield D.A."/>
            <person name="Garvin B.E."/>
            <person name="Gibson G."/>
            <person name="Gilbert D."/>
            <person name="Gnerre S."/>
            <person name="Godfrey J."/>
            <person name="Good R."/>
            <person name="Gotea V."/>
            <person name="Gravely B."/>
            <person name="Greenberg A.J."/>
            <person name="Griffiths-Jones S."/>
            <person name="Gross S."/>
            <person name="Guigo R."/>
            <person name="Gustafson E.A."/>
            <person name="Haerty W."/>
            <person name="Hahn M.W."/>
            <person name="Halligan D.L."/>
            <person name="Halpern A.L."/>
            <person name="Halter G.M."/>
            <person name="Han M.V."/>
            <person name="Heger A."/>
            <person name="Hillier L."/>
            <person name="Hinrichs A.S."/>
            <person name="Holmes I."/>
            <person name="Hoskins R.A."/>
            <person name="Hubisz M.J."/>
            <person name="Hultmark D."/>
            <person name="Huntley M.A."/>
            <person name="Jaffe D.B."/>
            <person name="Jagadeeshan S."/>
            <person name="Jeck W.R."/>
            <person name="Johnson J."/>
            <person name="Jones C.D."/>
            <person name="Jordan W.C."/>
            <person name="Karpen G.H."/>
            <person name="Kataoka E."/>
            <person name="Keightley P.D."/>
            <person name="Kheradpour P."/>
            <person name="Kirkness E.F."/>
            <person name="Koerich L.B."/>
            <person name="Kristiansen K."/>
            <person name="Kudrna D."/>
            <person name="Kulathinal R.J."/>
            <person name="Kumar S."/>
            <person name="Kwok R."/>
            <person name="Lander E."/>
            <person name="Langley C.H."/>
            <person name="Lapoint R."/>
            <person name="Lazzaro B.P."/>
            <person name="Lee S.J."/>
            <person name="Levesque L."/>
            <person name="Li R."/>
            <person name="Lin C.F."/>
            <person name="Lin M.F."/>
            <person name="Lindblad-Toh K."/>
            <person name="Llopart A."/>
            <person name="Long M."/>
            <person name="Low L."/>
            <person name="Lozovsky E."/>
            <person name="Lu J."/>
            <person name="Luo M."/>
            <person name="Machado C.A."/>
            <person name="Makalowski W."/>
            <person name="Marzo M."/>
            <person name="Matsuda M."/>
            <person name="Matzkin L."/>
            <person name="McAllister B."/>
            <person name="McBride C.S."/>
            <person name="McKernan B."/>
            <person name="McKernan K."/>
            <person name="Mendez-Lago M."/>
            <person name="Minx P."/>
            <person name="Mollenhauer M.U."/>
            <person name="Montooth K."/>
            <person name="Mount S.M."/>
            <person name="Mu X."/>
            <person name="Myers E."/>
            <person name="Negre B."/>
            <person name="Newfeld S."/>
            <person name="Nielsen R."/>
            <person name="Noor M.A."/>
            <person name="O'Grady P."/>
            <person name="Pachter L."/>
            <person name="Papaceit M."/>
            <person name="Parisi M.J."/>
            <person name="Parisi M."/>
            <person name="Parts L."/>
            <person name="Pedersen J.S."/>
            <person name="Pesole G."/>
            <person name="Phillippy A.M."/>
            <person name="Ponting C.P."/>
            <person name="Pop M."/>
            <person name="Porcelli D."/>
            <person name="Powell J.R."/>
            <person name="Prohaska S."/>
            <person name="Pruitt K."/>
            <person name="Puig M."/>
            <person name="Quesneville H."/>
            <person name="Ram K.R."/>
            <person name="Rand D."/>
            <person name="Rasmussen M.D."/>
            <person name="Reed L.K."/>
            <person name="Reenan R."/>
            <person name="Reily A."/>
            <person name="Remington K.A."/>
            <person name="Rieger T.T."/>
            <person name="Ritchie M.G."/>
            <person name="Robin C."/>
            <person name="Rogers Y.H."/>
            <person name="Rohde C."/>
            <person name="Rozas J."/>
            <person name="Rubenfield M.J."/>
            <person name="Ruiz A."/>
            <person name="Russo S."/>
            <person name="Salzberg S.L."/>
            <person name="Sanchez-Gracia A."/>
            <person name="Saranga D.J."/>
            <person name="Sato H."/>
            <person name="Schaeffer S.W."/>
            <person name="Schatz M.C."/>
            <person name="Schlenke T."/>
            <person name="Schwartz R."/>
            <person name="Segarra C."/>
            <person name="Singh R.S."/>
            <person name="Sirot L."/>
            <person name="Sirota M."/>
            <person name="Sisneros N.B."/>
            <person name="Smith C.D."/>
            <person name="Smith T.F."/>
            <person name="Spieth J."/>
            <person name="Stage D.E."/>
            <person name="Stark A."/>
            <person name="Stephan W."/>
            <person name="Strausberg R.L."/>
            <person name="Strempel S."/>
            <person name="Sturgill D."/>
            <person name="Sutton G."/>
            <person name="Sutton G.G."/>
            <person name="Tao W."/>
            <person name="Teichmann S."/>
            <person name="Tobari Y.N."/>
            <person name="Tomimura Y."/>
            <person name="Tsolas J.M."/>
            <person name="Valente V.L."/>
            <person name="Venter E."/>
            <person name="Venter J.C."/>
            <person name="Vicario S."/>
            <person name="Vieira F.G."/>
            <person name="Vilella A.J."/>
            <person name="Villasante A."/>
            <person name="Walenz B."/>
            <person name="Wang J."/>
            <person name="Wasserman M."/>
            <person name="Watts T."/>
            <person name="Wilson D."/>
            <person name="Wilson R.K."/>
            <person name="Wing R.A."/>
            <person name="Wolfner M.F."/>
            <person name="Wong A."/>
            <person name="Wong G.K."/>
            <person name="Wu C.I."/>
            <person name="Wu G."/>
            <person name="Yamamoto D."/>
            <person name="Yang H.P."/>
            <person name="Yang S.P."/>
            <person name="Yorke J.A."/>
            <person name="Yoshida K."/>
            <person name="Zdobnov E."/>
            <person name="Zhang P."/>
            <person name="Zhang Y."/>
            <person name="Zimin A.V."/>
            <person name="Baldwin J."/>
            <person name="Abdouelleil A."/>
            <person name="Abdulkadir J."/>
            <person name="Abebe A."/>
            <person name="Abera B."/>
            <person name="Abreu J."/>
            <person name="Acer S.C."/>
            <person name="Aftuck L."/>
            <person name="Alexander A."/>
            <person name="An P."/>
            <person name="Anderson E."/>
            <person name="Anderson S."/>
            <person name="Arachi H."/>
            <person name="Azer M."/>
            <person name="Bachantsang P."/>
            <person name="Barry A."/>
            <person name="Bayul T."/>
            <person name="Berlin A."/>
            <person name="Bessette D."/>
            <person name="Bloom T."/>
            <person name="Blye J."/>
            <person name="Boguslavskiy L."/>
            <person name="Bonnet C."/>
            <person name="Boukhgalter B."/>
            <person name="Bourzgui I."/>
            <person name="Brown A."/>
            <person name="Cahill P."/>
            <person name="Channer S."/>
            <person name="Cheshatsang Y."/>
            <person name="Chuda L."/>
            <person name="Citroen M."/>
            <person name="Collymore A."/>
            <person name="Cooke P."/>
            <person name="Costello M."/>
            <person name="D'Aco K."/>
            <person name="Daza R."/>
            <person name="De Haan G."/>
            <person name="DeGray S."/>
            <person name="DeMaso C."/>
            <person name="Dhargay N."/>
            <person name="Dooley K."/>
            <person name="Dooley E."/>
            <person name="Doricent M."/>
            <person name="Dorje P."/>
            <person name="Dorjee K."/>
            <person name="Dupes A."/>
            <person name="Elong R."/>
            <person name="Falk J."/>
            <person name="Farina A."/>
            <person name="Faro S."/>
            <person name="Ferguson D."/>
            <person name="Fisher S."/>
            <person name="Foley C.D."/>
            <person name="Franke A."/>
            <person name="Friedrich D."/>
            <person name="Gadbois L."/>
            <person name="Gearin G."/>
            <person name="Gearin C.R."/>
            <person name="Giannoukos G."/>
            <person name="Goode T."/>
            <person name="Graham J."/>
            <person name="Grandbois E."/>
            <person name="Grewal S."/>
            <person name="Gyaltsen K."/>
            <person name="Hafez N."/>
            <person name="Hagos B."/>
            <person name="Hall J."/>
            <person name="Henson C."/>
            <person name="Hollinger A."/>
            <person name="Honan T."/>
            <person name="Huard M.D."/>
            <person name="Hughes L."/>
            <person name="Hurhula B."/>
            <person name="Husby M.E."/>
            <person name="Kamat A."/>
            <person name="Kanga B."/>
            <person name="Kashin S."/>
            <person name="Khazanovich D."/>
            <person name="Kisner P."/>
            <person name="Lance K."/>
            <person name="Lara M."/>
            <person name="Lee W."/>
            <person name="Lennon N."/>
            <person name="Letendre F."/>
            <person name="LeVine R."/>
            <person name="Lipovsky A."/>
            <person name="Liu X."/>
            <person name="Liu J."/>
            <person name="Liu S."/>
            <person name="Lokyitsang T."/>
            <person name="Lokyitsang Y."/>
            <person name="Lubonja R."/>
            <person name="Lui A."/>
            <person name="MacDonald P."/>
            <person name="Magnisalis V."/>
            <person name="Maru K."/>
            <person name="Matthews C."/>
            <person name="McCusker W."/>
            <person name="McDonough S."/>
            <person name="Mehta T."/>
            <person name="Meldrim J."/>
            <person name="Meneus L."/>
            <person name="Mihai O."/>
            <person name="Mihalev A."/>
            <person name="Mihova T."/>
            <person name="Mittelman R."/>
            <person name="Mlenga V."/>
            <person name="Montmayeur A."/>
            <person name="Mulrain L."/>
            <person name="Navidi A."/>
            <person name="Naylor J."/>
            <person name="Negash T."/>
            <person name="Nguyen T."/>
            <person name="Nguyen N."/>
            <person name="Nicol R."/>
            <person name="Norbu C."/>
            <person name="Norbu N."/>
            <person name="Novod N."/>
            <person name="O'Neill B."/>
            <person name="Osman S."/>
            <person name="Markiewicz E."/>
            <person name="Oyono O.L."/>
            <person name="Patti C."/>
            <person name="Phunkhang P."/>
            <person name="Pierre F."/>
            <person name="Priest M."/>
            <person name="Raghuraman S."/>
            <person name="Rege F."/>
            <person name="Reyes R."/>
            <person name="Rise C."/>
            <person name="Rogov P."/>
            <person name="Ross K."/>
            <person name="Ryan E."/>
            <person name="Settipalli S."/>
            <person name="Shea T."/>
            <person name="Sherpa N."/>
            <person name="Shi L."/>
            <person name="Shih D."/>
            <person name="Sparrow T."/>
            <person name="Spaulding J."/>
            <person name="Stalker J."/>
            <person name="Stange-Thomann N."/>
            <person name="Stavropoulos S."/>
            <person name="Stone C."/>
            <person name="Strader C."/>
            <person name="Tesfaye S."/>
            <person name="Thomson T."/>
            <person name="Thoulutsang Y."/>
            <person name="Thoulutsang D."/>
            <person name="Topham K."/>
            <person name="Topping I."/>
            <person name="Tsamla T."/>
            <person name="Vassiliev H."/>
            <person name="Vo A."/>
            <person name="Wangchuk T."/>
            <person name="Wangdi T."/>
            <person name="Weiand M."/>
            <person name="Wilkinson J."/>
            <person name="Wilson A."/>
            <person name="Yadav S."/>
            <person name="Young G."/>
            <person name="Yu Q."/>
            <person name="Zembek L."/>
            <person name="Zhong D."/>
            <person name="Zimmer A."/>
            <person name="Zwirko Z."/>
            <person name="Jaffe D.B."/>
            <person name="Alvarez P."/>
            <person name="Brockman W."/>
            <person name="Butler J."/>
            <person name="Chin C."/>
            <person name="Gnerre S."/>
            <person name="Grabherr M."/>
            <person name="Kleber M."/>
            <person name="Mauceli E."/>
            <person name="MacCallum I."/>
        </authorList>
    </citation>
    <scope>NUCLEOTIDE SEQUENCE [LARGE SCALE GENOMIC DNA]</scope>
    <source>
        <strain evidence="3">Rob3c / Tucson 14021-0248.25</strain>
    </source>
</reference>
<organism evidence="3">
    <name type="scientific">Drosophila sechellia</name>
    <name type="common">Fruit fly</name>
    <dbReference type="NCBI Taxonomy" id="7238"/>
    <lineage>
        <taxon>Eukaryota</taxon>
        <taxon>Metazoa</taxon>
        <taxon>Ecdysozoa</taxon>
        <taxon>Arthropoda</taxon>
        <taxon>Hexapoda</taxon>
        <taxon>Insecta</taxon>
        <taxon>Pterygota</taxon>
        <taxon>Neoptera</taxon>
        <taxon>Endopterygota</taxon>
        <taxon>Diptera</taxon>
        <taxon>Brachycera</taxon>
        <taxon>Muscomorpha</taxon>
        <taxon>Ephydroidea</taxon>
        <taxon>Drosophilidae</taxon>
        <taxon>Drosophila</taxon>
        <taxon>Sophophora</taxon>
    </lineage>
</organism>
<proteinExistence type="predicted"/>
<sequence length="344" mass="34976">MAADCVKRAIKTRNTAWGGGEGGGGVGVRGCDGGIDGARVGIGACAGVSRGGVGSGSGDDGCVGGGGRGNGGAHSASSFSCSRANRSYHESSEQRPSAHPLSAGTAAGWRLVPPRNSSHPPGRWRDSEAYSPISLSSDDTSAGSVSPPSLSSLVEERLTTSTAPFVSITGSSSSNSTSGIFSGPSIFPGDGDRDTRVNKEVGNDIGDLCDQPSTSHQAAIAAAKRDAASASITSSLNNAQSKPPPIVMEGVDIVCLMMQSIENIAVKPLCHMRVVSSLAIQRNTAVSSNVPANTQPRTVLGHASSCALATTVVDSNLKIINVAANYKRSCSDPGPEVEWLEEPR</sequence>
<protein>
    <submittedName>
        <fullName evidence="2">GM19293</fullName>
    </submittedName>
</protein>
<feature type="compositionally biased region" description="Polar residues" evidence="1">
    <location>
        <begin position="133"/>
        <end position="143"/>
    </location>
</feature>
<feature type="compositionally biased region" description="Basic and acidic residues" evidence="1">
    <location>
        <begin position="190"/>
        <end position="202"/>
    </location>
</feature>
<accession>B4IM77</accession>
<name>B4IM77_DROSE</name>
<feature type="compositionally biased region" description="Low complexity" evidence="1">
    <location>
        <begin position="144"/>
        <end position="153"/>
    </location>
</feature>
<gene>
    <name evidence="2" type="primary">Dsec\GM19293</name>
    <name evidence="2" type="ORF">Dsec_GM19293</name>
</gene>
<evidence type="ECO:0000256" key="1">
    <source>
        <dbReference type="SAM" id="MobiDB-lite"/>
    </source>
</evidence>
<dbReference type="AlphaFoldDB" id="B4IM77"/>
<dbReference type="HOGENOM" id="CLU_845363_0_0_1"/>
<feature type="compositionally biased region" description="Low complexity" evidence="1">
    <location>
        <begin position="167"/>
        <end position="185"/>
    </location>
</feature>
<dbReference type="EMBL" id="CH480943">
    <property type="protein sequence ID" value="EDW44602.1"/>
    <property type="molecule type" value="Genomic_DNA"/>
</dbReference>
<dbReference type="Proteomes" id="UP000001292">
    <property type="component" value="Unassembled WGS sequence"/>
</dbReference>